<dbReference type="InterPro" id="IPR050131">
    <property type="entry name" value="Peptidase_S8_subtilisin-like"/>
</dbReference>
<organism evidence="7 8">
    <name type="scientific">[Phormidium ambiguum] IAM M-71</name>
    <dbReference type="NCBI Taxonomy" id="454136"/>
    <lineage>
        <taxon>Bacteria</taxon>
        <taxon>Bacillati</taxon>
        <taxon>Cyanobacteriota</taxon>
        <taxon>Cyanophyceae</taxon>
        <taxon>Oscillatoriophycideae</taxon>
        <taxon>Aerosakkonematales</taxon>
        <taxon>Aerosakkonemataceae</taxon>
        <taxon>Floridanema</taxon>
    </lineage>
</organism>
<dbReference type="InterPro" id="IPR000209">
    <property type="entry name" value="Peptidase_S8/S53_dom"/>
</dbReference>
<evidence type="ECO:0000256" key="4">
    <source>
        <dbReference type="ARBA" id="ARBA00022825"/>
    </source>
</evidence>
<proteinExistence type="inferred from homology"/>
<feature type="domain" description="Peptidase S8/S53" evidence="6">
    <location>
        <begin position="284"/>
        <end position="571"/>
    </location>
</feature>
<dbReference type="OrthoDB" id="9798386at2"/>
<evidence type="ECO:0000256" key="2">
    <source>
        <dbReference type="ARBA" id="ARBA00022670"/>
    </source>
</evidence>
<accession>A0A1U7I3G6</accession>
<dbReference type="PANTHER" id="PTHR43806:SF11">
    <property type="entry name" value="CEREVISIN-RELATED"/>
    <property type="match status" value="1"/>
</dbReference>
<dbReference type="PANTHER" id="PTHR43806">
    <property type="entry name" value="PEPTIDASE S8"/>
    <property type="match status" value="1"/>
</dbReference>
<sequence>MSDSLELIPVSNNLNANSIGLTGQLLNSSGFPSADLLGLPNYRQHVSSFSYPPQTNSDSSLEFIEDVNILGTSIRGIEDYHHYSNFPNSSTSYMETGLGNHIFQDILGESKSDKLANSIIESTLDTLTGETINGTITGTSENDSIDFATLSDVLIVLGSLRADNFTFEHSSNRTVFSGNGNVDFGSGKKDILDLSSFDLRTVNFNLAKPTGGGVIFNPGNGDRVFDAITLTDGSEILFEGIDSIKFADTTIDLSVTPNDPMFKDQWNLHMMGVHNAWGFTTGSKDVLIGVQDTGLGVNSNGAIHDDLLGRTTRYPSNYSDDFFRNVQDENYGPKGTSHGTAVQSIIAANGNNGTGMSGINWDSSVFHIDVLDNNVGDRSVAQATQNMIDKAKEQGQRLVINMSLSNSNGVNPAFEQLVANNVDNALFVISSGNKDVNTISHPSSLAQKYSNVVAVGASWGTRDWYNNEKNPGTRISYANWWGSNYGNGLTLMGPSEVIATSATKTSPDSSVAFSYNDRFNGTSAAAPNVAGVASLVWSANSNLTASQIKQIMSQTAYDLGTKGYDTTYGHGFVNADAAIRRAMAMKFSSTSQNGNQA</sequence>
<evidence type="ECO:0000256" key="3">
    <source>
        <dbReference type="ARBA" id="ARBA00022801"/>
    </source>
</evidence>
<dbReference type="Pfam" id="PF00082">
    <property type="entry name" value="Peptidase_S8"/>
    <property type="match status" value="1"/>
</dbReference>
<dbReference type="InterPro" id="IPR036852">
    <property type="entry name" value="Peptidase_S8/S53_dom_sf"/>
</dbReference>
<dbReference type="GO" id="GO:0004252">
    <property type="term" value="F:serine-type endopeptidase activity"/>
    <property type="evidence" value="ECO:0007669"/>
    <property type="project" value="UniProtKB-UniRule"/>
</dbReference>
<keyword evidence="3 5" id="KW-0378">Hydrolase</keyword>
<dbReference type="RefSeq" id="WP_073597260.1">
    <property type="nucleotide sequence ID" value="NZ_MRCE01000061.1"/>
</dbReference>
<dbReference type="PROSITE" id="PS00138">
    <property type="entry name" value="SUBTILASE_SER"/>
    <property type="match status" value="1"/>
</dbReference>
<evidence type="ECO:0000313" key="8">
    <source>
        <dbReference type="Proteomes" id="UP000185860"/>
    </source>
</evidence>
<protein>
    <recommendedName>
        <fullName evidence="6">Peptidase S8/S53 domain-containing protein</fullName>
    </recommendedName>
</protein>
<dbReference type="STRING" id="454136.NIES2119_30550"/>
<dbReference type="PROSITE" id="PS51892">
    <property type="entry name" value="SUBTILASE"/>
    <property type="match status" value="1"/>
</dbReference>
<dbReference type="Gene3D" id="3.40.50.200">
    <property type="entry name" value="Peptidase S8/S53 domain"/>
    <property type="match status" value="1"/>
</dbReference>
<comment type="caution">
    <text evidence="7">The sequence shown here is derived from an EMBL/GenBank/DDBJ whole genome shotgun (WGS) entry which is preliminary data.</text>
</comment>
<dbReference type="SUPFAM" id="SSF52743">
    <property type="entry name" value="Subtilisin-like"/>
    <property type="match status" value="1"/>
</dbReference>
<keyword evidence="4 5" id="KW-0720">Serine protease</keyword>
<reference evidence="7 8" key="1">
    <citation type="submission" date="2016-11" db="EMBL/GenBank/DDBJ databases">
        <title>Draft Genome Sequences of Nine Cyanobacterial Strains from Diverse Habitats.</title>
        <authorList>
            <person name="Zhu T."/>
            <person name="Hou S."/>
            <person name="Lu X."/>
            <person name="Hess W.R."/>
        </authorList>
    </citation>
    <scope>NUCLEOTIDE SEQUENCE [LARGE SCALE GENOMIC DNA]</scope>
    <source>
        <strain evidence="7 8">IAM M-71</strain>
    </source>
</reference>
<evidence type="ECO:0000256" key="1">
    <source>
        <dbReference type="ARBA" id="ARBA00011073"/>
    </source>
</evidence>
<dbReference type="InterPro" id="IPR015500">
    <property type="entry name" value="Peptidase_S8_subtilisin-rel"/>
</dbReference>
<evidence type="ECO:0000313" key="7">
    <source>
        <dbReference type="EMBL" id="OKH30665.1"/>
    </source>
</evidence>
<dbReference type="Proteomes" id="UP000185860">
    <property type="component" value="Unassembled WGS sequence"/>
</dbReference>
<feature type="active site" description="Charge relay system" evidence="5">
    <location>
        <position position="338"/>
    </location>
</feature>
<evidence type="ECO:0000259" key="6">
    <source>
        <dbReference type="Pfam" id="PF00082"/>
    </source>
</evidence>
<gene>
    <name evidence="7" type="ORF">NIES2119_30550</name>
</gene>
<feature type="active site" description="Charge relay system" evidence="5">
    <location>
        <position position="523"/>
    </location>
</feature>
<feature type="active site" description="Charge relay system" evidence="5">
    <location>
        <position position="292"/>
    </location>
</feature>
<keyword evidence="2 5" id="KW-0645">Protease</keyword>
<name>A0A1U7I3G6_9CYAN</name>
<dbReference type="GO" id="GO:0006508">
    <property type="term" value="P:proteolysis"/>
    <property type="evidence" value="ECO:0007669"/>
    <property type="project" value="UniProtKB-KW"/>
</dbReference>
<dbReference type="EMBL" id="MRCE01000061">
    <property type="protein sequence ID" value="OKH30665.1"/>
    <property type="molecule type" value="Genomic_DNA"/>
</dbReference>
<evidence type="ECO:0000256" key="5">
    <source>
        <dbReference type="PROSITE-ProRule" id="PRU01240"/>
    </source>
</evidence>
<dbReference type="PRINTS" id="PR00723">
    <property type="entry name" value="SUBTILISIN"/>
</dbReference>
<dbReference type="InterPro" id="IPR023828">
    <property type="entry name" value="Peptidase_S8_Ser-AS"/>
</dbReference>
<comment type="similarity">
    <text evidence="1 5">Belongs to the peptidase S8 family.</text>
</comment>
<dbReference type="AlphaFoldDB" id="A0A1U7I3G6"/>